<dbReference type="EMBL" id="CAKOGP040000061">
    <property type="protein sequence ID" value="CAJ1928869.1"/>
    <property type="molecule type" value="Genomic_DNA"/>
</dbReference>
<keyword evidence="3" id="KW-1185">Reference proteome</keyword>
<evidence type="ECO:0000256" key="1">
    <source>
        <dbReference type="SAM" id="MobiDB-lite"/>
    </source>
</evidence>
<dbReference type="Proteomes" id="UP001295423">
    <property type="component" value="Unassembled WGS sequence"/>
</dbReference>
<reference evidence="2" key="1">
    <citation type="submission" date="2023-08" db="EMBL/GenBank/DDBJ databases">
        <authorList>
            <person name="Audoor S."/>
            <person name="Bilcke G."/>
        </authorList>
    </citation>
    <scope>NUCLEOTIDE SEQUENCE</scope>
</reference>
<comment type="caution">
    <text evidence="2">The sequence shown here is derived from an EMBL/GenBank/DDBJ whole genome shotgun (WGS) entry which is preliminary data.</text>
</comment>
<organism evidence="2 3">
    <name type="scientific">Cylindrotheca closterium</name>
    <dbReference type="NCBI Taxonomy" id="2856"/>
    <lineage>
        <taxon>Eukaryota</taxon>
        <taxon>Sar</taxon>
        <taxon>Stramenopiles</taxon>
        <taxon>Ochrophyta</taxon>
        <taxon>Bacillariophyta</taxon>
        <taxon>Bacillariophyceae</taxon>
        <taxon>Bacillariophycidae</taxon>
        <taxon>Bacillariales</taxon>
        <taxon>Bacillariaceae</taxon>
        <taxon>Cylindrotheca</taxon>
    </lineage>
</organism>
<evidence type="ECO:0000313" key="2">
    <source>
        <dbReference type="EMBL" id="CAJ1928869.1"/>
    </source>
</evidence>
<feature type="region of interest" description="Disordered" evidence="1">
    <location>
        <begin position="265"/>
        <end position="312"/>
    </location>
</feature>
<dbReference type="AlphaFoldDB" id="A0AAD2CEE2"/>
<name>A0AAD2CEE2_9STRA</name>
<gene>
    <name evidence="2" type="ORF">CYCCA115_LOCUS1562</name>
</gene>
<protein>
    <submittedName>
        <fullName evidence="2">Uncharacterized protein</fullName>
    </submittedName>
</protein>
<feature type="compositionally biased region" description="Basic and acidic residues" evidence="1">
    <location>
        <begin position="269"/>
        <end position="290"/>
    </location>
</feature>
<evidence type="ECO:0000313" key="3">
    <source>
        <dbReference type="Proteomes" id="UP001295423"/>
    </source>
</evidence>
<accession>A0AAD2CEE2</accession>
<sequence length="379" mass="42910">MSKEASVDHFNRSWKEFTRTMDPMNAYKHSYKLNVDVCGAAFMSVVRKFKLLESSLNLDPEKIKSELCLFHFTPPPYKATEYKSVVENNTTITRQMDYGEDKSKIAARSPHPFFRGRLKTPEDFHVTMANFLKFVCFLKKDFNYKEMPFLVECLLSFAKILTQNAAKAWLCKHHLNADLMVLILNDAMTIFSSAATTASTSHFVPKVNGFKPLPGAIFDTIAMATSSAKNQLTSAIHSGNLLHYSVELPVMCLLCPSASKSKEQGAATCKRDFPSSEDSNPERKRNKTDANDAPGLIRWTRPGRPEQPVPPIELMHPRLNRMTTLCGHFCHVGRRCRRRRDSPLIHLPSPNTLPVNLQRDLKQWADNNPNVELTHALTG</sequence>
<proteinExistence type="predicted"/>